<keyword evidence="2" id="KW-1185">Reference proteome</keyword>
<gene>
    <name evidence="1" type="ORF">OGAPHI_001497</name>
</gene>
<accession>A0A9P8T802</accession>
<reference evidence="1" key="2">
    <citation type="submission" date="2021-01" db="EMBL/GenBank/DDBJ databases">
        <authorList>
            <person name="Schikora-Tamarit M.A."/>
        </authorList>
    </citation>
    <scope>NUCLEOTIDE SEQUENCE</scope>
    <source>
        <strain evidence="1">CBS6075</strain>
    </source>
</reference>
<dbReference type="EMBL" id="JAEUBE010000137">
    <property type="protein sequence ID" value="KAH3669376.1"/>
    <property type="molecule type" value="Genomic_DNA"/>
</dbReference>
<evidence type="ECO:0000313" key="1">
    <source>
        <dbReference type="EMBL" id="KAH3669376.1"/>
    </source>
</evidence>
<protein>
    <submittedName>
        <fullName evidence="1">Uncharacterized protein</fullName>
    </submittedName>
</protein>
<proteinExistence type="predicted"/>
<dbReference type="AlphaFoldDB" id="A0A9P8T802"/>
<dbReference type="GeneID" id="70233465"/>
<evidence type="ECO:0000313" key="2">
    <source>
        <dbReference type="Proteomes" id="UP000769157"/>
    </source>
</evidence>
<sequence>MILALAASIPSTSKISRTWLVLVLCDTTPSVAITSFRPYPSTSSSFLPSSLTLITAREISGRPLTTTLVSTRLSCCILKNSELRSSRSRSSGSLITDGSLEETDLAGLDASVPISDTSTWILLPPTTATSPREILSFGAATMAVAIWSIVSSSCSFSIDLTSIFTCKYAWFSL</sequence>
<name>A0A9P8T802_9ASCO</name>
<dbReference type="Proteomes" id="UP000769157">
    <property type="component" value="Unassembled WGS sequence"/>
</dbReference>
<comment type="caution">
    <text evidence="1">The sequence shown here is derived from an EMBL/GenBank/DDBJ whole genome shotgun (WGS) entry which is preliminary data.</text>
</comment>
<dbReference type="RefSeq" id="XP_046063639.1">
    <property type="nucleotide sequence ID" value="XM_046202264.1"/>
</dbReference>
<reference evidence="1" key="1">
    <citation type="journal article" date="2021" name="Open Biol.">
        <title>Shared evolutionary footprints suggest mitochondrial oxidative damage underlies multiple complex I losses in fungi.</title>
        <authorList>
            <person name="Schikora-Tamarit M.A."/>
            <person name="Marcet-Houben M."/>
            <person name="Nosek J."/>
            <person name="Gabaldon T."/>
        </authorList>
    </citation>
    <scope>NUCLEOTIDE SEQUENCE</scope>
    <source>
        <strain evidence="1">CBS6075</strain>
    </source>
</reference>
<organism evidence="1 2">
    <name type="scientific">Ogataea philodendri</name>
    <dbReference type="NCBI Taxonomy" id="1378263"/>
    <lineage>
        <taxon>Eukaryota</taxon>
        <taxon>Fungi</taxon>
        <taxon>Dikarya</taxon>
        <taxon>Ascomycota</taxon>
        <taxon>Saccharomycotina</taxon>
        <taxon>Pichiomycetes</taxon>
        <taxon>Pichiales</taxon>
        <taxon>Pichiaceae</taxon>
        <taxon>Ogataea</taxon>
    </lineage>
</organism>